<feature type="compositionally biased region" description="Low complexity" evidence="1">
    <location>
        <begin position="51"/>
        <end position="65"/>
    </location>
</feature>
<dbReference type="EMBL" id="QKZS01000002">
    <property type="protein sequence ID" value="PZX57470.1"/>
    <property type="molecule type" value="Genomic_DNA"/>
</dbReference>
<dbReference type="AlphaFoldDB" id="A0A2W7RGJ4"/>
<dbReference type="Proteomes" id="UP000249538">
    <property type="component" value="Unassembled WGS sequence"/>
</dbReference>
<evidence type="ECO:0000256" key="2">
    <source>
        <dbReference type="SAM" id="Phobius"/>
    </source>
</evidence>
<name>A0A2W7RGJ4_9RHOB</name>
<dbReference type="RefSeq" id="WP_111467273.1">
    <property type="nucleotide sequence ID" value="NZ_QKZS01000002.1"/>
</dbReference>
<feature type="region of interest" description="Disordered" evidence="1">
    <location>
        <begin position="24"/>
        <end position="91"/>
    </location>
</feature>
<evidence type="ECO:0000313" key="3">
    <source>
        <dbReference type="EMBL" id="PZX57470.1"/>
    </source>
</evidence>
<evidence type="ECO:0000313" key="4">
    <source>
        <dbReference type="Proteomes" id="UP000249538"/>
    </source>
</evidence>
<keyword evidence="2" id="KW-1133">Transmembrane helix</keyword>
<organism evidence="3 4">
    <name type="scientific">Cereibacter changlensis</name>
    <dbReference type="NCBI Taxonomy" id="402884"/>
    <lineage>
        <taxon>Bacteria</taxon>
        <taxon>Pseudomonadati</taxon>
        <taxon>Pseudomonadota</taxon>
        <taxon>Alphaproteobacteria</taxon>
        <taxon>Rhodobacterales</taxon>
        <taxon>Paracoccaceae</taxon>
        <taxon>Cereibacter</taxon>
    </lineage>
</organism>
<evidence type="ECO:0000256" key="1">
    <source>
        <dbReference type="SAM" id="MobiDB-lite"/>
    </source>
</evidence>
<proteinExistence type="predicted"/>
<gene>
    <name evidence="3" type="ORF">LX76_01015</name>
</gene>
<comment type="caution">
    <text evidence="3">The sequence shown here is derived from an EMBL/GenBank/DDBJ whole genome shotgun (WGS) entry which is preliminary data.</text>
</comment>
<keyword evidence="2" id="KW-0812">Transmembrane</keyword>
<accession>A0A2W7RGJ4</accession>
<reference evidence="3 4" key="1">
    <citation type="submission" date="2018-06" db="EMBL/GenBank/DDBJ databases">
        <title>Genomic Encyclopedia of Archaeal and Bacterial Type Strains, Phase II (KMG-II): from individual species to whole genera.</title>
        <authorList>
            <person name="Goeker M."/>
        </authorList>
    </citation>
    <scope>NUCLEOTIDE SEQUENCE [LARGE SCALE GENOMIC DNA]</scope>
    <source>
        <strain evidence="3 4">DSM 18774</strain>
    </source>
</reference>
<feature type="transmembrane region" description="Helical" evidence="2">
    <location>
        <begin position="102"/>
        <end position="122"/>
    </location>
</feature>
<protein>
    <submittedName>
        <fullName evidence="3">Uncharacterized protein</fullName>
    </submittedName>
</protein>
<keyword evidence="2" id="KW-0472">Membrane</keyword>
<sequence length="123" mass="12434">MTLAFSALSGLVPAASAVALVVSGSQRARARRRARGGDRSTPYTPPAHLTAPMASAPRMPAAARNAGERPAKGIAPASAPEDTGPAWNAGGGASKAEVRNALLSWLGFFAAGALLFGIAALWR</sequence>